<dbReference type="RefSeq" id="WP_378287132.1">
    <property type="nucleotide sequence ID" value="NZ_JBHSON010000066.1"/>
</dbReference>
<proteinExistence type="inferred from homology"/>
<dbReference type="Gene3D" id="3.40.50.720">
    <property type="entry name" value="NAD(P)-binding Rossmann-like Domain"/>
    <property type="match status" value="1"/>
</dbReference>
<evidence type="ECO:0000256" key="1">
    <source>
        <dbReference type="ARBA" id="ARBA00005189"/>
    </source>
</evidence>
<keyword evidence="5 8" id="KW-0560">Oxidoreductase</keyword>
<keyword evidence="6" id="KW-0443">Lipid metabolism</keyword>
<protein>
    <recommendedName>
        <fullName evidence="8">Enoyl-[acyl-carrier-protein] reductase [NADH]</fullName>
        <ecNumber evidence="8">1.3.1.9</ecNumber>
    </recommendedName>
</protein>
<comment type="caution">
    <text evidence="9">The sequence shown here is derived from an EMBL/GenBank/DDBJ whole genome shotgun (WGS) entry which is preliminary data.</text>
</comment>
<evidence type="ECO:0000256" key="4">
    <source>
        <dbReference type="ARBA" id="ARBA00022832"/>
    </source>
</evidence>
<evidence type="ECO:0000256" key="2">
    <source>
        <dbReference type="ARBA" id="ARBA00009233"/>
    </source>
</evidence>
<keyword evidence="8" id="KW-0520">NAD</keyword>
<keyword evidence="3 8" id="KW-0444">Lipid biosynthesis</keyword>
<dbReference type="EC" id="1.3.1.9" evidence="8"/>
<comment type="catalytic activity">
    <reaction evidence="8">
        <text>a 2,3-saturated acyl-[ACP] + NAD(+) = a (2E)-enoyl-[ACP] + NADH + H(+)</text>
        <dbReference type="Rhea" id="RHEA:10240"/>
        <dbReference type="Rhea" id="RHEA-COMP:9925"/>
        <dbReference type="Rhea" id="RHEA-COMP:9926"/>
        <dbReference type="ChEBI" id="CHEBI:15378"/>
        <dbReference type="ChEBI" id="CHEBI:57540"/>
        <dbReference type="ChEBI" id="CHEBI:57945"/>
        <dbReference type="ChEBI" id="CHEBI:78784"/>
        <dbReference type="ChEBI" id="CHEBI:78785"/>
        <dbReference type="EC" id="1.3.1.9"/>
    </reaction>
</comment>
<dbReference type="InterPro" id="IPR014358">
    <property type="entry name" value="Enoyl-ACP_Rdtase_NADH"/>
</dbReference>
<dbReference type="EMBL" id="JBHSON010000066">
    <property type="protein sequence ID" value="MFC5751234.1"/>
    <property type="molecule type" value="Genomic_DNA"/>
</dbReference>
<comment type="pathway">
    <text evidence="1">Lipid metabolism.</text>
</comment>
<dbReference type="PIRSF" id="PIRSF000094">
    <property type="entry name" value="Enoyl-ACP_rdct"/>
    <property type="match status" value="1"/>
</dbReference>
<dbReference type="InterPro" id="IPR002347">
    <property type="entry name" value="SDR_fam"/>
</dbReference>
<keyword evidence="10" id="KW-1185">Reference proteome</keyword>
<sequence>MGILDGKNILITGVLTDSSIAFHAARLAQAEGGRVVLTGFGRLSLVKRIAQRLPEPCPVIELDVTDDRQLATLSARAGAHLDGLDGVLHAIAFAPQTAMGGNFMNTGWPDVATTLHVSTYSLKALAGAVLPMLREGSSIVGLDFDARVAWDGYDWMGVAKAGLESCTRYLARDLGPRDVRVNLVAAGPLRTTAARNIPGFDESDESWDRRAPLGWDTRDHGPVARACVALLSGWFPATTGEIIHVDGGAHAMGA</sequence>
<dbReference type="InterPro" id="IPR036291">
    <property type="entry name" value="NAD(P)-bd_dom_sf"/>
</dbReference>
<evidence type="ECO:0000256" key="7">
    <source>
        <dbReference type="ARBA" id="ARBA00023160"/>
    </source>
</evidence>
<gene>
    <name evidence="9" type="primary">fabI</name>
    <name evidence="9" type="ORF">ACFPZN_36940</name>
</gene>
<evidence type="ECO:0000256" key="6">
    <source>
        <dbReference type="ARBA" id="ARBA00023098"/>
    </source>
</evidence>
<dbReference type="SUPFAM" id="SSF51735">
    <property type="entry name" value="NAD(P)-binding Rossmann-fold domains"/>
    <property type="match status" value="1"/>
</dbReference>
<reference evidence="10" key="1">
    <citation type="journal article" date="2019" name="Int. J. Syst. Evol. Microbiol.">
        <title>The Global Catalogue of Microorganisms (GCM) 10K type strain sequencing project: providing services to taxonomists for standard genome sequencing and annotation.</title>
        <authorList>
            <consortium name="The Broad Institute Genomics Platform"/>
            <consortium name="The Broad Institute Genome Sequencing Center for Infectious Disease"/>
            <person name="Wu L."/>
            <person name="Ma J."/>
        </authorList>
    </citation>
    <scope>NUCLEOTIDE SEQUENCE [LARGE SCALE GENOMIC DNA]</scope>
    <source>
        <strain evidence="10">KCTC 42087</strain>
    </source>
</reference>
<accession>A0ABW1A6Z8</accession>
<evidence type="ECO:0000313" key="9">
    <source>
        <dbReference type="EMBL" id="MFC5751234.1"/>
    </source>
</evidence>
<keyword evidence="4" id="KW-0276">Fatty acid metabolism</keyword>
<dbReference type="Pfam" id="PF13561">
    <property type="entry name" value="adh_short_C2"/>
    <property type="match status" value="1"/>
</dbReference>
<dbReference type="PANTHER" id="PTHR43159">
    <property type="entry name" value="ENOYL-[ACYL-CARRIER-PROTEIN] REDUCTASE"/>
    <property type="match status" value="1"/>
</dbReference>
<evidence type="ECO:0000256" key="3">
    <source>
        <dbReference type="ARBA" id="ARBA00022516"/>
    </source>
</evidence>
<dbReference type="PANTHER" id="PTHR43159:SF2">
    <property type="entry name" value="ENOYL-[ACYL-CARRIER-PROTEIN] REDUCTASE [NADH], CHLOROPLASTIC"/>
    <property type="match status" value="1"/>
</dbReference>
<dbReference type="GO" id="GO:0004318">
    <property type="term" value="F:enoyl-[acyl-carrier-protein] reductase (NADH) activity"/>
    <property type="evidence" value="ECO:0007669"/>
    <property type="project" value="UniProtKB-EC"/>
</dbReference>
<comment type="similarity">
    <text evidence="2 8">Belongs to the short-chain dehydrogenases/reductases (SDR) family. FabI subfamily.</text>
</comment>
<name>A0ABW1A6Z8_9ACTN</name>
<keyword evidence="7 8" id="KW-0275">Fatty acid biosynthesis</keyword>
<evidence type="ECO:0000313" key="10">
    <source>
        <dbReference type="Proteomes" id="UP001596074"/>
    </source>
</evidence>
<organism evidence="9 10">
    <name type="scientific">Actinomadura rugatobispora</name>
    <dbReference type="NCBI Taxonomy" id="1994"/>
    <lineage>
        <taxon>Bacteria</taxon>
        <taxon>Bacillati</taxon>
        <taxon>Actinomycetota</taxon>
        <taxon>Actinomycetes</taxon>
        <taxon>Streptosporangiales</taxon>
        <taxon>Thermomonosporaceae</taxon>
        <taxon>Actinomadura</taxon>
    </lineage>
</organism>
<dbReference type="NCBIfam" id="NF005908">
    <property type="entry name" value="PRK07889.1"/>
    <property type="match status" value="1"/>
</dbReference>
<evidence type="ECO:0000256" key="8">
    <source>
        <dbReference type="PIRNR" id="PIRNR000094"/>
    </source>
</evidence>
<evidence type="ECO:0000256" key="5">
    <source>
        <dbReference type="ARBA" id="ARBA00023002"/>
    </source>
</evidence>
<dbReference type="Proteomes" id="UP001596074">
    <property type="component" value="Unassembled WGS sequence"/>
</dbReference>